<dbReference type="RefSeq" id="WP_145416414.1">
    <property type="nucleotide sequence ID" value="NZ_CP036526.1"/>
</dbReference>
<dbReference type="InterPro" id="IPR018704">
    <property type="entry name" value="SecYEG/CpoB_TPR"/>
</dbReference>
<dbReference type="Pfam" id="PF13432">
    <property type="entry name" value="TPR_16"/>
    <property type="match status" value="3"/>
</dbReference>
<feature type="repeat" description="TPR" evidence="1">
    <location>
        <begin position="975"/>
        <end position="1008"/>
    </location>
</feature>
<dbReference type="OrthoDB" id="9757961at2"/>
<sequence length="1113" mass="124911">MRRFHQVVDHLVVSLFRRSSWQSALCQPVSLSTVLAIALFASLPTSYLSTASAEESTEESIAAYADAANFQTNGAFDLAIEAWKEFLSKYANDDLAPKAAHYQGVCYMQQDTPDYVAAAKSFERALKNKKFELREESLANQGWCWYASAGEGPNRDKDRLKASIAAYEKLQKEKPKSQFLDRAFFYSGEAAYGLGDRKKAIDFYNKLIALPNAKESPLRCDALYARGIAHEEIEQFDKALASFQQLLSSCADDGLVTDVHLRSGDVMIFRKDYPAAIKSFDAAIKSADNDDDKSYAIFRQAFAMVQADRPGDAAKNYDRLKKDFPDSEYAGTAILASAQSMYRSGDLDKAAARFEEVLKQNNPETATEASHWLTRILISKGAAAKAISTAKKQIDAGAKGDYATELKLDLAEAMAMDPTQISDSVAIAESVYRDAPKDPLAPRALYNAAFSALQTNQAKKALELSQKFLTEFPKDQLVPDVQFIAAEGNLLTGNATQASKAYRQLLNRKSDGDNMQRPLWVLRAALASNSAKKSDDTIALLKSEYKTLTQPEQKAEAQMLIGQAYLMSKMHSEAALAFARVTEVDPKWPRAQEAELLSGTALMSAGKQKDAKQAWEALVRRGKDSRMADQARYKLAQLASEAADHAGAIKLYGQIIDSRVDPGLVPYALYGKGWSLMQSDQHSQAMKPLDEVLRNYPKHPIRDEALLARGISRRHAGDFESAAEDLTEFLTYKPKDDNLGHALYELALIDQKQDKPKRAAARLQQLVDQVPKYPSMDKVLYELGWSLREAGDEEKAGATFADLVKKFPDASVTGEAAYFIGQKNYAAENWKDAAKQFTVAANKSKDKGLIEKSYYRLGWSLFKSEQFNQAADAFKKQTENEPNGKLSLDGMMMAGECEFRKPDYAQALKRYQIARKRIQLNDDNAKSIRDSAERQVRELILFHGGQSAAQLKKWDESIDWYDELKARFPATRYLPKLFYEIGFAYQQKDQPDRAMQYFSQVAEKYRDETAARSRFMMGEVYFGRKQFDKAIPEFQRVMFGFGAEKAPKQIKNWQAKSGFEAGRCSELMMQQARSNDSRNKSREIAKKFFQYVIDKHADHELMAKAKERMAALK</sequence>
<dbReference type="InterPro" id="IPR011990">
    <property type="entry name" value="TPR-like_helical_dom_sf"/>
</dbReference>
<protein>
    <submittedName>
        <fullName evidence="3">Tol-pal system protein YbgF</fullName>
    </submittedName>
</protein>
<feature type="repeat" description="TPR" evidence="1">
    <location>
        <begin position="555"/>
        <end position="588"/>
    </location>
</feature>
<dbReference type="Pfam" id="PF09976">
    <property type="entry name" value="TPR_21"/>
    <property type="match status" value="1"/>
</dbReference>
<feature type="domain" description="Ancillary SecYEG translocon subunit/Cell division coordinator CpoB TPR" evidence="2">
    <location>
        <begin position="295"/>
        <end position="407"/>
    </location>
</feature>
<reference evidence="3 4" key="1">
    <citation type="submission" date="2019-02" db="EMBL/GenBank/DDBJ databases">
        <title>Deep-cultivation of Planctomycetes and their phenomic and genomic characterization uncovers novel biology.</title>
        <authorList>
            <person name="Wiegand S."/>
            <person name="Jogler M."/>
            <person name="Boedeker C."/>
            <person name="Pinto D."/>
            <person name="Vollmers J."/>
            <person name="Rivas-Marin E."/>
            <person name="Kohn T."/>
            <person name="Peeters S.H."/>
            <person name="Heuer A."/>
            <person name="Rast P."/>
            <person name="Oberbeckmann S."/>
            <person name="Bunk B."/>
            <person name="Jeske O."/>
            <person name="Meyerdierks A."/>
            <person name="Storesund J.E."/>
            <person name="Kallscheuer N."/>
            <person name="Luecker S."/>
            <person name="Lage O.M."/>
            <person name="Pohl T."/>
            <person name="Merkel B.J."/>
            <person name="Hornburger P."/>
            <person name="Mueller R.-W."/>
            <person name="Bruemmer F."/>
            <person name="Labrenz M."/>
            <person name="Spormann A.M."/>
            <person name="Op den Camp H."/>
            <person name="Overmann J."/>
            <person name="Amann R."/>
            <person name="Jetten M.S.M."/>
            <person name="Mascher T."/>
            <person name="Medema M.H."/>
            <person name="Devos D.P."/>
            <person name="Kaster A.-K."/>
            <person name="Ovreas L."/>
            <person name="Rohde M."/>
            <person name="Galperin M.Y."/>
            <person name="Jogler C."/>
        </authorList>
    </citation>
    <scope>NUCLEOTIDE SEQUENCE [LARGE SCALE GENOMIC DNA]</scope>
    <source>
        <strain evidence="3 4">K23_9</strain>
    </source>
</reference>
<dbReference type="SUPFAM" id="SSF81901">
    <property type="entry name" value="HCP-like"/>
    <property type="match status" value="1"/>
</dbReference>
<dbReference type="SMART" id="SM00028">
    <property type="entry name" value="TPR"/>
    <property type="match status" value="13"/>
</dbReference>
<dbReference type="Proteomes" id="UP000319817">
    <property type="component" value="Chromosome"/>
</dbReference>
<name>A0A517NP97_9BACT</name>
<dbReference type="PANTHER" id="PTHR12558:SF13">
    <property type="entry name" value="CELL DIVISION CYCLE PROTEIN 27 HOMOLOG"/>
    <property type="match status" value="1"/>
</dbReference>
<evidence type="ECO:0000256" key="1">
    <source>
        <dbReference type="PROSITE-ProRule" id="PRU00339"/>
    </source>
</evidence>
<gene>
    <name evidence="3" type="ORF">K239x_08950</name>
</gene>
<dbReference type="AlphaFoldDB" id="A0A517NP97"/>
<accession>A0A517NP97</accession>
<feature type="repeat" description="TPR" evidence="1">
    <location>
        <begin position="851"/>
        <end position="884"/>
    </location>
</feature>
<dbReference type="PANTHER" id="PTHR12558">
    <property type="entry name" value="CELL DIVISION CYCLE 16,23,27"/>
    <property type="match status" value="1"/>
</dbReference>
<dbReference type="Gene3D" id="1.25.40.10">
    <property type="entry name" value="Tetratricopeptide repeat domain"/>
    <property type="match status" value="9"/>
</dbReference>
<dbReference type="PROSITE" id="PS50005">
    <property type="entry name" value="TPR"/>
    <property type="match status" value="3"/>
</dbReference>
<dbReference type="InterPro" id="IPR019734">
    <property type="entry name" value="TPR_rpt"/>
</dbReference>
<proteinExistence type="predicted"/>
<evidence type="ECO:0000313" key="4">
    <source>
        <dbReference type="Proteomes" id="UP000319817"/>
    </source>
</evidence>
<organism evidence="3 4">
    <name type="scientific">Stieleria marina</name>
    <dbReference type="NCBI Taxonomy" id="1930275"/>
    <lineage>
        <taxon>Bacteria</taxon>
        <taxon>Pseudomonadati</taxon>
        <taxon>Planctomycetota</taxon>
        <taxon>Planctomycetia</taxon>
        <taxon>Pirellulales</taxon>
        <taxon>Pirellulaceae</taxon>
        <taxon>Stieleria</taxon>
    </lineage>
</organism>
<dbReference type="EMBL" id="CP036526">
    <property type="protein sequence ID" value="QDT08952.1"/>
    <property type="molecule type" value="Genomic_DNA"/>
</dbReference>
<keyword evidence="4" id="KW-1185">Reference proteome</keyword>
<dbReference type="Pfam" id="PF13174">
    <property type="entry name" value="TPR_6"/>
    <property type="match status" value="4"/>
</dbReference>
<keyword evidence="1" id="KW-0802">TPR repeat</keyword>
<evidence type="ECO:0000259" key="2">
    <source>
        <dbReference type="Pfam" id="PF09976"/>
    </source>
</evidence>
<evidence type="ECO:0000313" key="3">
    <source>
        <dbReference type="EMBL" id="QDT08952.1"/>
    </source>
</evidence>
<dbReference type="SUPFAM" id="SSF48452">
    <property type="entry name" value="TPR-like"/>
    <property type="match status" value="4"/>
</dbReference>